<dbReference type="GeneID" id="25478710"/>
<proteinExistence type="predicted"/>
<feature type="region of interest" description="Disordered" evidence="1">
    <location>
        <begin position="1"/>
        <end position="35"/>
    </location>
</feature>
<evidence type="ECO:0000313" key="3">
    <source>
        <dbReference type="Proteomes" id="UP000030754"/>
    </source>
</evidence>
<reference evidence="2" key="2">
    <citation type="submission" date="2013-10" db="EMBL/GenBank/DDBJ databases">
        <authorList>
            <person name="Aslett M."/>
        </authorList>
    </citation>
    <scope>NUCLEOTIDE SEQUENCE [LARGE SCALE GENOMIC DNA]</scope>
    <source>
        <strain evidence="2">Houghton</strain>
    </source>
</reference>
<feature type="compositionally biased region" description="Low complexity" evidence="1">
    <location>
        <begin position="1"/>
        <end position="29"/>
    </location>
</feature>
<protein>
    <submittedName>
        <fullName evidence="2">Uncharacterized protein</fullName>
    </submittedName>
</protein>
<evidence type="ECO:0000256" key="1">
    <source>
        <dbReference type="SAM" id="MobiDB-lite"/>
    </source>
</evidence>
<dbReference type="AlphaFoldDB" id="U6MPE4"/>
<gene>
    <name evidence="2" type="ORF">ENH_00085830</name>
</gene>
<organism evidence="2 3">
    <name type="scientific">Eimeria necatrix</name>
    <dbReference type="NCBI Taxonomy" id="51315"/>
    <lineage>
        <taxon>Eukaryota</taxon>
        <taxon>Sar</taxon>
        <taxon>Alveolata</taxon>
        <taxon>Apicomplexa</taxon>
        <taxon>Conoidasida</taxon>
        <taxon>Coccidia</taxon>
        <taxon>Eucoccidiorida</taxon>
        <taxon>Eimeriorina</taxon>
        <taxon>Eimeriidae</taxon>
        <taxon>Eimeria</taxon>
    </lineage>
</organism>
<dbReference type="EMBL" id="HG723039">
    <property type="protein sequence ID" value="CDJ64958.1"/>
    <property type="molecule type" value="Genomic_DNA"/>
</dbReference>
<dbReference type="OrthoDB" id="10535200at2759"/>
<reference evidence="2" key="1">
    <citation type="submission" date="2013-10" db="EMBL/GenBank/DDBJ databases">
        <title>Genomic analysis of the causative agents of coccidiosis in chickens.</title>
        <authorList>
            <person name="Reid A.J."/>
            <person name="Blake D."/>
            <person name="Billington K."/>
            <person name="Browne H."/>
            <person name="Dunn M."/>
            <person name="Hung S."/>
            <person name="Kawahara F."/>
            <person name="Miranda-Saavedra D."/>
            <person name="Mourier T."/>
            <person name="Nagra H."/>
            <person name="Otto T.D."/>
            <person name="Rawlings N."/>
            <person name="Sanchez A."/>
            <person name="Sanders M."/>
            <person name="Subramaniam C."/>
            <person name="Tay Y."/>
            <person name="Dear P."/>
            <person name="Doerig C."/>
            <person name="Gruber A."/>
            <person name="Parkinson J."/>
            <person name="Shirley M."/>
            <person name="Wan K.L."/>
            <person name="Berriman M."/>
            <person name="Tomley F."/>
            <person name="Pain A."/>
        </authorList>
    </citation>
    <scope>NUCLEOTIDE SEQUENCE [LARGE SCALE GENOMIC DNA]</scope>
    <source>
        <strain evidence="2">Houghton</strain>
    </source>
</reference>
<dbReference type="VEuPathDB" id="ToxoDB:ENH_00085830"/>
<evidence type="ECO:0000313" key="2">
    <source>
        <dbReference type="EMBL" id="CDJ64958.1"/>
    </source>
</evidence>
<name>U6MPE4_9EIME</name>
<accession>U6MPE4</accession>
<sequence length="70" mass="7145">MNSSSSSWSQPPAAAAAAAAGEQQQSSPAHEPLSAALLADTAKRMQHADSFWGQLEAAAAADVGPQRAKR</sequence>
<dbReference type="RefSeq" id="XP_013433425.1">
    <property type="nucleotide sequence ID" value="XM_013577971.1"/>
</dbReference>
<keyword evidence="3" id="KW-1185">Reference proteome</keyword>
<dbReference type="Proteomes" id="UP000030754">
    <property type="component" value="Unassembled WGS sequence"/>
</dbReference>